<dbReference type="PANTHER" id="PTHR42643">
    <property type="entry name" value="IONOTROPIC RECEPTOR 20A-RELATED"/>
    <property type="match status" value="1"/>
</dbReference>
<evidence type="ECO:0000256" key="2">
    <source>
        <dbReference type="ARBA" id="ARBA00022475"/>
    </source>
</evidence>
<evidence type="ECO:0000256" key="3">
    <source>
        <dbReference type="ARBA" id="ARBA00022692"/>
    </source>
</evidence>
<dbReference type="OrthoDB" id="6373312at2759"/>
<evidence type="ECO:0000256" key="7">
    <source>
        <dbReference type="ARBA" id="ARBA00023180"/>
    </source>
</evidence>
<name>A0A5B7E303_PORTR</name>
<evidence type="ECO:0000313" key="9">
    <source>
        <dbReference type="EMBL" id="MPC27516.1"/>
    </source>
</evidence>
<protein>
    <submittedName>
        <fullName evidence="9">Uncharacterized protein</fullName>
    </submittedName>
</protein>
<evidence type="ECO:0000313" key="10">
    <source>
        <dbReference type="Proteomes" id="UP000324222"/>
    </source>
</evidence>
<comment type="subcellular location">
    <subcellularLocation>
        <location evidence="1">Cell membrane</location>
        <topology evidence="1">Multi-pass membrane protein</topology>
    </subcellularLocation>
</comment>
<dbReference type="Proteomes" id="UP000324222">
    <property type="component" value="Unassembled WGS sequence"/>
</dbReference>
<organism evidence="9 10">
    <name type="scientific">Portunus trituberculatus</name>
    <name type="common">Swimming crab</name>
    <name type="synonym">Neptunus trituberculatus</name>
    <dbReference type="NCBI Taxonomy" id="210409"/>
    <lineage>
        <taxon>Eukaryota</taxon>
        <taxon>Metazoa</taxon>
        <taxon>Ecdysozoa</taxon>
        <taxon>Arthropoda</taxon>
        <taxon>Crustacea</taxon>
        <taxon>Multicrustacea</taxon>
        <taxon>Malacostraca</taxon>
        <taxon>Eumalacostraca</taxon>
        <taxon>Eucarida</taxon>
        <taxon>Decapoda</taxon>
        <taxon>Pleocyemata</taxon>
        <taxon>Brachyura</taxon>
        <taxon>Eubrachyura</taxon>
        <taxon>Portunoidea</taxon>
        <taxon>Portunidae</taxon>
        <taxon>Portuninae</taxon>
        <taxon>Portunus</taxon>
    </lineage>
</organism>
<evidence type="ECO:0000256" key="1">
    <source>
        <dbReference type="ARBA" id="ARBA00004651"/>
    </source>
</evidence>
<evidence type="ECO:0000256" key="6">
    <source>
        <dbReference type="ARBA" id="ARBA00023170"/>
    </source>
</evidence>
<dbReference type="InterPro" id="IPR052192">
    <property type="entry name" value="Insect_Ionotropic_Sensory_Rcpt"/>
</dbReference>
<dbReference type="AlphaFoldDB" id="A0A5B7E303"/>
<keyword evidence="3 8" id="KW-0812">Transmembrane</keyword>
<sequence>MCDYGEFVPEALKESHNRYYRALGTKLDLYEEYNATLPLLIDGSHAFLESYSYSRILLKLNDYDVKDTYMLKEQLYPAHLCWYYRKHSPWKHRLDHGLVMFVEAGLVQHWIQEKTNQLLGRGWQREERETHQDSPLSLKPLQAPFFILLIVLILSVLTFLAEIILHKLKEGSECITSLAFSYNLWKLRHSDSRKIH</sequence>
<reference evidence="9 10" key="1">
    <citation type="submission" date="2019-05" db="EMBL/GenBank/DDBJ databases">
        <title>Another draft genome of Portunus trituberculatus and its Hox gene families provides insights of decapod evolution.</title>
        <authorList>
            <person name="Jeong J.-H."/>
            <person name="Song I."/>
            <person name="Kim S."/>
            <person name="Choi T."/>
            <person name="Kim D."/>
            <person name="Ryu S."/>
            <person name="Kim W."/>
        </authorList>
    </citation>
    <scope>NUCLEOTIDE SEQUENCE [LARGE SCALE GENOMIC DNA]</scope>
    <source>
        <tissue evidence="9">Muscle</tissue>
    </source>
</reference>
<keyword evidence="4 8" id="KW-1133">Transmembrane helix</keyword>
<accession>A0A5B7E303</accession>
<gene>
    <name evidence="9" type="ORF">E2C01_020687</name>
</gene>
<evidence type="ECO:0000256" key="5">
    <source>
        <dbReference type="ARBA" id="ARBA00023136"/>
    </source>
</evidence>
<dbReference type="PANTHER" id="PTHR42643:SF24">
    <property type="entry name" value="IONOTROPIC RECEPTOR 60A"/>
    <property type="match status" value="1"/>
</dbReference>
<keyword evidence="2" id="KW-1003">Cell membrane</keyword>
<comment type="caution">
    <text evidence="9">The sequence shown here is derived from an EMBL/GenBank/DDBJ whole genome shotgun (WGS) entry which is preliminary data.</text>
</comment>
<feature type="transmembrane region" description="Helical" evidence="8">
    <location>
        <begin position="145"/>
        <end position="165"/>
    </location>
</feature>
<proteinExistence type="predicted"/>
<keyword evidence="5 8" id="KW-0472">Membrane</keyword>
<dbReference type="EMBL" id="VSRR010001761">
    <property type="protein sequence ID" value="MPC27516.1"/>
    <property type="molecule type" value="Genomic_DNA"/>
</dbReference>
<evidence type="ECO:0000256" key="4">
    <source>
        <dbReference type="ARBA" id="ARBA00022989"/>
    </source>
</evidence>
<keyword evidence="10" id="KW-1185">Reference proteome</keyword>
<evidence type="ECO:0000256" key="8">
    <source>
        <dbReference type="SAM" id="Phobius"/>
    </source>
</evidence>
<dbReference type="SUPFAM" id="SSF53850">
    <property type="entry name" value="Periplasmic binding protein-like II"/>
    <property type="match status" value="1"/>
</dbReference>
<keyword evidence="6" id="KW-0675">Receptor</keyword>
<keyword evidence="7" id="KW-0325">Glycoprotein</keyword>
<dbReference type="GO" id="GO:0005886">
    <property type="term" value="C:plasma membrane"/>
    <property type="evidence" value="ECO:0007669"/>
    <property type="project" value="UniProtKB-SubCell"/>
</dbReference>